<keyword evidence="4" id="KW-1185">Reference proteome</keyword>
<evidence type="ECO:0000313" key="4">
    <source>
        <dbReference type="Proteomes" id="UP001174694"/>
    </source>
</evidence>
<organism evidence="3 4">
    <name type="scientific">Pleurostoma richardsiae</name>
    <dbReference type="NCBI Taxonomy" id="41990"/>
    <lineage>
        <taxon>Eukaryota</taxon>
        <taxon>Fungi</taxon>
        <taxon>Dikarya</taxon>
        <taxon>Ascomycota</taxon>
        <taxon>Pezizomycotina</taxon>
        <taxon>Sordariomycetes</taxon>
        <taxon>Sordariomycetidae</taxon>
        <taxon>Calosphaeriales</taxon>
        <taxon>Pleurostomataceae</taxon>
        <taxon>Pleurostoma</taxon>
    </lineage>
</organism>
<feature type="domain" description="Gfo/Idh/MocA-like oxidoreductase N-terminal" evidence="1">
    <location>
        <begin position="22"/>
        <end position="135"/>
    </location>
</feature>
<feature type="domain" description="Gal80p-like C-terminal" evidence="2">
    <location>
        <begin position="142"/>
        <end position="289"/>
    </location>
</feature>
<protein>
    <submittedName>
        <fullName evidence="3">Oxidoreductase</fullName>
    </submittedName>
</protein>
<dbReference type="PANTHER" id="PTHR43708:SF1">
    <property type="entry name" value="GALACTOSE_LACTOSE METABOLISM REGULATORY PROTEIN GAL80"/>
    <property type="match status" value="1"/>
</dbReference>
<dbReference type="Pfam" id="PF01408">
    <property type="entry name" value="GFO_IDH_MocA"/>
    <property type="match status" value="1"/>
</dbReference>
<evidence type="ECO:0000313" key="3">
    <source>
        <dbReference type="EMBL" id="KAJ9136922.1"/>
    </source>
</evidence>
<dbReference type="Gene3D" id="3.40.50.720">
    <property type="entry name" value="NAD(P)-binding Rossmann-like Domain"/>
    <property type="match status" value="1"/>
</dbReference>
<comment type="caution">
    <text evidence="3">The sequence shown here is derived from an EMBL/GenBank/DDBJ whole genome shotgun (WGS) entry which is preliminary data.</text>
</comment>
<dbReference type="EMBL" id="JANBVO010000037">
    <property type="protein sequence ID" value="KAJ9136922.1"/>
    <property type="molecule type" value="Genomic_DNA"/>
</dbReference>
<dbReference type="Proteomes" id="UP001174694">
    <property type="component" value="Unassembled WGS sequence"/>
</dbReference>
<evidence type="ECO:0000259" key="2">
    <source>
        <dbReference type="Pfam" id="PF22685"/>
    </source>
</evidence>
<gene>
    <name evidence="3" type="ORF">NKR23_g9572</name>
</gene>
<proteinExistence type="predicted"/>
<dbReference type="InterPro" id="IPR036291">
    <property type="entry name" value="NAD(P)-bd_dom_sf"/>
</dbReference>
<name>A0AA38RCF8_9PEZI</name>
<reference evidence="3" key="1">
    <citation type="submission" date="2022-07" db="EMBL/GenBank/DDBJ databases">
        <title>Fungi with potential for degradation of polypropylene.</title>
        <authorList>
            <person name="Gostincar C."/>
        </authorList>
    </citation>
    <scope>NUCLEOTIDE SEQUENCE</scope>
    <source>
        <strain evidence="3">EXF-13308</strain>
    </source>
</reference>
<dbReference type="AlphaFoldDB" id="A0AA38RCF8"/>
<evidence type="ECO:0000259" key="1">
    <source>
        <dbReference type="Pfam" id="PF01408"/>
    </source>
</evidence>
<sequence length="375" mass="40474">MAPIRVGLVGLSTTTSPRQPGAWAGRAHLPFILRSPDYQLVALANSTKESARRSLEANGLAATTKVYGSPEDLAKDPDVDMVAISVRVEKHFDLAKPAILNKKDIFVEWPLGASVREAEELTRLAKENGVRTIVGLQFRVTPVIVKLRQMLAEDKIGKVLCSTAWGCSSHLPIDAWIEGAEYYLDMKSGGNEFTINFGHFLDVFTNVLGGFADLQSTLKSSNASVPVYGKNGTIINPGYKKTSPEQILVQGTLDGGAVASIAFRKPQSAVDGTGIRWLITGTEGEIEITAPEAQWPAFAPKFTLKLKKGKDGPVEDISVDAEEAIFDGIDEQGKDTARLYAAVANGDTAAYATFETALETHKLLERIVKAAGWET</sequence>
<dbReference type="SUPFAM" id="SSF51735">
    <property type="entry name" value="NAD(P)-binding Rossmann-fold domains"/>
    <property type="match status" value="1"/>
</dbReference>
<dbReference type="SUPFAM" id="SSF55347">
    <property type="entry name" value="Glyceraldehyde-3-phosphate dehydrogenase-like, C-terminal domain"/>
    <property type="match status" value="1"/>
</dbReference>
<dbReference type="InterPro" id="IPR000683">
    <property type="entry name" value="Gfo/Idh/MocA-like_OxRdtase_N"/>
</dbReference>
<dbReference type="GO" id="GO:0000166">
    <property type="term" value="F:nucleotide binding"/>
    <property type="evidence" value="ECO:0007669"/>
    <property type="project" value="InterPro"/>
</dbReference>
<dbReference type="PANTHER" id="PTHR43708">
    <property type="entry name" value="CONSERVED EXPRESSED OXIDOREDUCTASE (EUROFUNG)"/>
    <property type="match status" value="1"/>
</dbReference>
<dbReference type="Gene3D" id="3.30.360.10">
    <property type="entry name" value="Dihydrodipicolinate Reductase, domain 2"/>
    <property type="match status" value="1"/>
</dbReference>
<dbReference type="InterPro" id="IPR051317">
    <property type="entry name" value="Gfo/Idh/MocA_oxidoreduct"/>
</dbReference>
<dbReference type="InterPro" id="IPR055080">
    <property type="entry name" value="Gal80p-like_C"/>
</dbReference>
<accession>A0AA38RCF8</accession>
<dbReference type="Pfam" id="PF22685">
    <property type="entry name" value="Gal80p_C-like"/>
    <property type="match status" value="1"/>
</dbReference>